<evidence type="ECO:0000256" key="3">
    <source>
        <dbReference type="SAM" id="MobiDB-lite"/>
    </source>
</evidence>
<dbReference type="InterPro" id="IPR053784">
    <property type="entry name" value="Choice_anch_U_dom"/>
</dbReference>
<keyword evidence="2" id="KW-1015">Disulfide bond</keyword>
<protein>
    <submittedName>
        <fullName evidence="4">Unannotated protein</fullName>
    </submittedName>
</protein>
<evidence type="ECO:0000256" key="1">
    <source>
        <dbReference type="ARBA" id="ARBA00023125"/>
    </source>
</evidence>
<sequence length="1415" mass="147814">MNGLRTSRLFAALAALALVTGISVTSSAPPTRVSAGPAVGQWIDVWRDCCGSRTNVIPNGWPDGTLLTLEVDRGNNGSIEYTDSHAAPSAFFVDPKVESNDLIRVSGDDGTGTVVSKELIVERLRVDHVDPATDVVQGFAPVDRTVEVITNQGPGEVTITTTADANGRFSVDFTGLFDIQPWGSNLAPSDSASARIVEGDAPDGDTMSDSWIAVSPNIQVQANDGGMYPSSVGTHPWREGTELLIEVDHGNNGSVEQSQTLTWPNWFGVDTKLEVGDLVRVSGAGWVKEIIVEKLLVDYVNPDSNVVAGFAPAGRDVQLIVGEGAGQQQLTATANGSGRFSADFTPVFDIQQWFPFAPQTPANQVHAILLEGNALPGGPDGDTMDDWSGAIVPTITVQPKCCGNQAFIGIGYKAWRAGTELTIDADRVDNTILPDFHKVMTVAPNQGQLTNFGELQPLAVGDKVTVSGAGWTKVLYVDLIRTDMTDPATDVVAGIAMPNKPISVNVFAPNVGGGGFTLSTTSDGAGFWSVDFSPSGLPVVFDLQAIAPPSSQGINASVFDDDGDSTQNMAQVVVPIVQACVGGMNAGCGPNGTIQPMNWNEGTPVTAEIDTDHNGTVDHTLGPIPYSNSGMPGWSLMNPGWLQDLSIVRVSGGGWTKELTVRKLTIDSADTAADHASGTGPASTVIDVSAFANFGQTMTTMHDVAVDGSGHWTADFSGQYDIAGGTHVQAVLPDADGDSSVANFQVPAQLDISPAGFYSANQVITITGTNWLPSTTLYVTQCGINGFPNSCDNTTQTTYSTTASGSATGSFTLKRYLNGGSIDCAATSCGLVATQWSGAPNTGGMGLLAIDYPQNNPVPFKGGTLTAVTPSTDLIDGQSVTLHGEGLNPNVQVFIWRCQAFGDPATYGGGFVGNWCNNVDGTQWWDDANNVMLPHPAAYTTMTDSNGAFDITFTVPEHFAQYDFGCGATVLCGFVATASAGPGAFVDAQGNEVRLQFRTQSMSWPYGQPGQPNVMMLLTSGGSSLFDVRPVNHTAASPAPPAGVTFPLSVLNFKVHVTNFGDSTSLTISPPPGSDASAINSYYTLSSGAWVPYANAALGVDGAITLWLTDGGAGDADGAANGVIVALGASAIGPNDADGVPPTVENGGPNNGDGNNDGVLDSAQANVVSLPSQVPGQPYVTIESPSGTSMDNVSTLDPTTLSPPTGVTFPVGLTDFTLSGVTPGATVTVKLYVEGSTLPTTYWKYQGGVWSDYTAHTNLSANPILITLTDKTGVQVGLGDDNAAPGVIHDPSGPSTGTAPWPKSGFFKPVDNPPAVNVVRAGSTIPVKFGLGGNRGLAVFADGYPQSAQIACGSNPTLTVGVETDYKGRHELKYDKRSNRYEYQWETDRKWKGTCRQLIVKFADGTIMRANFQFK</sequence>
<accession>A0A6J7E2D4</accession>
<dbReference type="Pfam" id="PF00960">
    <property type="entry name" value="Neocarzinostat"/>
    <property type="match status" value="1"/>
</dbReference>
<dbReference type="NCBIfam" id="NF038114">
    <property type="entry name" value="rightmost"/>
    <property type="match status" value="1"/>
</dbReference>
<dbReference type="GO" id="GO:0003677">
    <property type="term" value="F:DNA binding"/>
    <property type="evidence" value="ECO:0007669"/>
    <property type="project" value="UniProtKB-KW"/>
</dbReference>
<evidence type="ECO:0000256" key="2">
    <source>
        <dbReference type="ARBA" id="ARBA00023157"/>
    </source>
</evidence>
<feature type="region of interest" description="Disordered" evidence="3">
    <location>
        <begin position="1137"/>
        <end position="1160"/>
    </location>
</feature>
<keyword evidence="1" id="KW-0238">DNA-binding</keyword>
<feature type="compositionally biased region" description="Low complexity" evidence="3">
    <location>
        <begin position="1146"/>
        <end position="1158"/>
    </location>
</feature>
<reference evidence="4" key="1">
    <citation type="submission" date="2020-05" db="EMBL/GenBank/DDBJ databases">
        <authorList>
            <person name="Chiriac C."/>
            <person name="Salcher M."/>
            <person name="Ghai R."/>
            <person name="Kavagutti S V."/>
        </authorList>
    </citation>
    <scope>NUCLEOTIDE SEQUENCE</scope>
</reference>
<name>A0A6J7E2D4_9ZZZZ</name>
<dbReference type="SUPFAM" id="SSF49319">
    <property type="entry name" value="Actinoxanthin-like"/>
    <property type="match status" value="2"/>
</dbReference>
<dbReference type="GO" id="GO:0006952">
    <property type="term" value="P:defense response"/>
    <property type="evidence" value="ECO:0007669"/>
    <property type="project" value="InterPro"/>
</dbReference>
<organism evidence="4">
    <name type="scientific">freshwater metagenome</name>
    <dbReference type="NCBI Taxonomy" id="449393"/>
    <lineage>
        <taxon>unclassified sequences</taxon>
        <taxon>metagenomes</taxon>
        <taxon>ecological metagenomes</taxon>
    </lineage>
</organism>
<gene>
    <name evidence="4" type="ORF">UFOPK3376_01085</name>
</gene>
<dbReference type="EMBL" id="CAFBLP010000021">
    <property type="protein sequence ID" value="CAB4875250.1"/>
    <property type="molecule type" value="Genomic_DNA"/>
</dbReference>
<dbReference type="InterPro" id="IPR027273">
    <property type="entry name" value="Neocarzinostatin-like"/>
</dbReference>
<dbReference type="NCBIfam" id="NF041766">
    <property type="entry name" value="choice_anch_U"/>
    <property type="match status" value="2"/>
</dbReference>
<evidence type="ECO:0000313" key="4">
    <source>
        <dbReference type="EMBL" id="CAB4875250.1"/>
    </source>
</evidence>
<dbReference type="Gene3D" id="2.60.40.230">
    <property type="entry name" value="Neocarzinostatin-like"/>
    <property type="match status" value="2"/>
</dbReference>
<dbReference type="InterPro" id="IPR002186">
    <property type="entry name" value="Neocarzinostatin_fam"/>
</dbReference>
<proteinExistence type="predicted"/>